<reference evidence="3" key="1">
    <citation type="submission" date="2024-02" db="EMBL/GenBank/DDBJ databases">
        <authorList>
            <consortium name="ELIXIR-Norway"/>
            <consortium name="Elixir Norway"/>
        </authorList>
    </citation>
    <scope>NUCLEOTIDE SEQUENCE</scope>
</reference>
<evidence type="ECO:0000313" key="4">
    <source>
        <dbReference type="Proteomes" id="UP001497444"/>
    </source>
</evidence>
<feature type="region of interest" description="Disordered" evidence="1">
    <location>
        <begin position="97"/>
        <end position="133"/>
    </location>
</feature>
<dbReference type="PANTHER" id="PTHR36042:SF1">
    <property type="entry name" value="OS05G0490900 PROTEIN"/>
    <property type="match status" value="1"/>
</dbReference>
<keyword evidence="2" id="KW-0812">Transmembrane</keyword>
<organism evidence="3 4">
    <name type="scientific">Sphagnum jensenii</name>
    <dbReference type="NCBI Taxonomy" id="128206"/>
    <lineage>
        <taxon>Eukaryota</taxon>
        <taxon>Viridiplantae</taxon>
        <taxon>Streptophyta</taxon>
        <taxon>Embryophyta</taxon>
        <taxon>Bryophyta</taxon>
        <taxon>Sphagnophytina</taxon>
        <taxon>Sphagnopsida</taxon>
        <taxon>Sphagnales</taxon>
        <taxon>Sphagnaceae</taxon>
        <taxon>Sphagnum</taxon>
    </lineage>
</organism>
<name>A0ABP0WX31_9BRYO</name>
<feature type="compositionally biased region" description="Basic and acidic residues" evidence="1">
    <location>
        <begin position="117"/>
        <end position="127"/>
    </location>
</feature>
<keyword evidence="2" id="KW-1133">Transmembrane helix</keyword>
<dbReference type="Proteomes" id="UP001497444">
    <property type="component" value="Chromosome 3"/>
</dbReference>
<proteinExistence type="predicted"/>
<keyword evidence="4" id="KW-1185">Reference proteome</keyword>
<gene>
    <name evidence="3" type="ORF">CSSPJE1EN1_LOCUS16455</name>
</gene>
<keyword evidence="2" id="KW-0472">Membrane</keyword>
<dbReference type="EMBL" id="OZ020098">
    <property type="protein sequence ID" value="CAK9270977.1"/>
    <property type="molecule type" value="Genomic_DNA"/>
</dbReference>
<dbReference type="PANTHER" id="PTHR36042">
    <property type="entry name" value="OS05G0490900 PROTEIN"/>
    <property type="match status" value="1"/>
</dbReference>
<evidence type="ECO:0000313" key="3">
    <source>
        <dbReference type="EMBL" id="CAK9270977.1"/>
    </source>
</evidence>
<protein>
    <submittedName>
        <fullName evidence="3">Uncharacterized protein</fullName>
    </submittedName>
</protein>
<accession>A0ABP0WX31</accession>
<sequence length="235" mass="25024">MVAAAAAAAAMASSSSCSSPSTSAMCTFSLLSSVVTSCSTTPAQAFRNSSSSLPILPTLVVPKLRKDLRASSSSGGGSSASGSFRVFKLQQHEEQQQQRQWKLAATTDGKKGSSAANRERDAEKVPEWAKPGSEELPPWARNEVAKPKEQAEDLPFFVYLIASSLVAIAAVGSVFEYFNKNAIFGVVPPDSPFWAPILGIFVFTGFPSAGFLLFKAISLANKASEDQDREDGYER</sequence>
<evidence type="ECO:0000256" key="1">
    <source>
        <dbReference type="SAM" id="MobiDB-lite"/>
    </source>
</evidence>
<feature type="transmembrane region" description="Helical" evidence="2">
    <location>
        <begin position="193"/>
        <end position="214"/>
    </location>
</feature>
<evidence type="ECO:0000256" key="2">
    <source>
        <dbReference type="SAM" id="Phobius"/>
    </source>
</evidence>
<feature type="transmembrane region" description="Helical" evidence="2">
    <location>
        <begin position="156"/>
        <end position="178"/>
    </location>
</feature>